<organism evidence="3 4">
    <name type="scientific">Polarella glacialis</name>
    <name type="common">Dinoflagellate</name>
    <dbReference type="NCBI Taxonomy" id="89957"/>
    <lineage>
        <taxon>Eukaryota</taxon>
        <taxon>Sar</taxon>
        <taxon>Alveolata</taxon>
        <taxon>Dinophyceae</taxon>
        <taxon>Suessiales</taxon>
        <taxon>Suessiaceae</taxon>
        <taxon>Polarella</taxon>
    </lineage>
</organism>
<gene>
    <name evidence="3" type="ORF">PGLA2088_LOCUS773</name>
</gene>
<dbReference type="Proteomes" id="UP000626109">
    <property type="component" value="Unassembled WGS sequence"/>
</dbReference>
<dbReference type="SUPFAM" id="SSF51735">
    <property type="entry name" value="NAD(P)-binding Rossmann-fold domains"/>
    <property type="match status" value="1"/>
</dbReference>
<dbReference type="Pfam" id="PF00106">
    <property type="entry name" value="adh_short"/>
    <property type="match status" value="1"/>
</dbReference>
<evidence type="ECO:0008006" key="5">
    <source>
        <dbReference type="Google" id="ProtNLM"/>
    </source>
</evidence>
<proteinExistence type="predicted"/>
<reference evidence="3" key="1">
    <citation type="submission" date="2021-02" db="EMBL/GenBank/DDBJ databases">
        <authorList>
            <person name="Dougan E. K."/>
            <person name="Rhodes N."/>
            <person name="Thang M."/>
            <person name="Chan C."/>
        </authorList>
    </citation>
    <scope>NUCLEOTIDE SEQUENCE</scope>
</reference>
<name>A0A813GVE3_POLGL</name>
<dbReference type="InterPro" id="IPR002347">
    <property type="entry name" value="SDR_fam"/>
</dbReference>
<keyword evidence="2" id="KW-1133">Transmembrane helix</keyword>
<keyword evidence="1" id="KW-0560">Oxidoreductase</keyword>
<dbReference type="InterPro" id="IPR036291">
    <property type="entry name" value="NAD(P)-bd_dom_sf"/>
</dbReference>
<dbReference type="PANTHER" id="PTHR43157:SF31">
    <property type="entry name" value="PHOSPHATIDYLINOSITOL-GLYCAN BIOSYNTHESIS CLASS F PROTEIN"/>
    <property type="match status" value="1"/>
</dbReference>
<keyword evidence="2" id="KW-0472">Membrane</keyword>
<accession>A0A813GVE3</accession>
<comment type="caution">
    <text evidence="3">The sequence shown here is derived from an EMBL/GenBank/DDBJ whole genome shotgun (WGS) entry which is preliminary data.</text>
</comment>
<dbReference type="Gene3D" id="3.40.50.720">
    <property type="entry name" value="NAD(P)-binding Rossmann-like Domain"/>
    <property type="match status" value="1"/>
</dbReference>
<dbReference type="PANTHER" id="PTHR43157">
    <property type="entry name" value="PHOSPHATIDYLINOSITOL-GLYCAN BIOSYNTHESIS CLASS F PROTEIN-RELATED"/>
    <property type="match status" value="1"/>
</dbReference>
<keyword evidence="2" id="KW-0812">Transmembrane</keyword>
<evidence type="ECO:0000313" key="4">
    <source>
        <dbReference type="Proteomes" id="UP000626109"/>
    </source>
</evidence>
<feature type="transmembrane region" description="Helical" evidence="2">
    <location>
        <begin position="279"/>
        <end position="304"/>
    </location>
</feature>
<evidence type="ECO:0000256" key="2">
    <source>
        <dbReference type="SAM" id="Phobius"/>
    </source>
</evidence>
<dbReference type="EMBL" id="CAJNNW010000551">
    <property type="protein sequence ID" value="CAE8628965.1"/>
    <property type="molecule type" value="Genomic_DNA"/>
</dbReference>
<evidence type="ECO:0000313" key="3">
    <source>
        <dbReference type="EMBL" id="CAE8628965.1"/>
    </source>
</evidence>
<protein>
    <recommendedName>
        <fullName evidence="5">Protochlorophyllide reductase</fullName>
    </recommendedName>
</protein>
<dbReference type="AlphaFoldDB" id="A0A813GVE3"/>
<evidence type="ECO:0000256" key="1">
    <source>
        <dbReference type="ARBA" id="ARBA00023002"/>
    </source>
</evidence>
<dbReference type="PRINTS" id="PR00081">
    <property type="entry name" value="GDHRDH"/>
</dbReference>
<dbReference type="GO" id="GO:0016491">
    <property type="term" value="F:oxidoreductase activity"/>
    <property type="evidence" value="ECO:0007669"/>
    <property type="project" value="UniProtKB-KW"/>
</dbReference>
<sequence>MVRGPSFKPTPGSLAGRVCLITGCNSGIGYETAKALAEAGATVLFACRSEQRARIAMATLLEESKASGVLEKQLHFLPLDLSSLSSVRRCAKLLEESNLEVQTLVLNAGVMLRSRALSEDNFEMTMASNHLGHFLLVQLLLPHMLASESRGGQPRIVVVGSNLCYMPDVFDFSEVVAVKDEREKRDFMAKPYELFRAYPQSKLANLLFTKELASRLWRQGSRIPVNCVHPGEVLTEISRDFHPAIVWLYGVFRPVCFALFKSQQQGAVCSTFLGSVKGVFLYFVVVVVVVVVGFVVCLFLFFMLHPKQLEGSWPLLRTWRPPTRRLESTSFAASPPS</sequence>